<dbReference type="Proteomes" id="UP000265955">
    <property type="component" value="Unassembled WGS sequence"/>
</dbReference>
<sequence>MSNAQIVSHVPSAAVPLANRVWQRHTPIQKLLRFIVWFTIVLAVVQSVRHIEIIPEFLYDAPEQMQDMLGRMWPVDWEHYQSDVHAALVETLHIATLGTLLSIFLAIPFGLLVASNLTRNKGLNLFARVVLVASRSINSLVWALLFLAVFGPGAIAGTLAIAFRSIGFVGKMVGETIEQMPRGPIEALQAAGASKFSEIWYGYWPQLKPAFLSILLLRWDINVRESAVLGLVGAGGVGMALDTALNLFQWPRVATVLVSIFAIVVITEIVVTQIRKRVL</sequence>
<reference evidence="10" key="1">
    <citation type="submission" date="2018-09" db="EMBL/GenBank/DDBJ databases">
        <authorList>
            <person name="Zhu H."/>
        </authorList>
    </citation>
    <scope>NUCLEOTIDE SEQUENCE [LARGE SCALE GENOMIC DNA]</scope>
    <source>
        <strain evidence="10">K1R23-30</strain>
    </source>
</reference>
<comment type="subcellular location">
    <subcellularLocation>
        <location evidence="1 7">Cell membrane</location>
        <topology evidence="1 7">Multi-pass membrane protein</topology>
    </subcellularLocation>
</comment>
<keyword evidence="10" id="KW-1185">Reference proteome</keyword>
<dbReference type="InterPro" id="IPR005769">
    <property type="entry name" value="PhnE/PtxC"/>
</dbReference>
<feature type="transmembrane region" description="Helical" evidence="7">
    <location>
        <begin position="92"/>
        <end position="113"/>
    </location>
</feature>
<keyword evidence="6 7" id="KW-0472">Membrane</keyword>
<dbReference type="InterPro" id="IPR000515">
    <property type="entry name" value="MetI-like"/>
</dbReference>
<dbReference type="PANTHER" id="PTHR30043:SF1">
    <property type="entry name" value="ABC TRANSPORT SYSTEM PERMEASE PROTEIN P69"/>
    <property type="match status" value="1"/>
</dbReference>
<keyword evidence="3" id="KW-1003">Cell membrane</keyword>
<dbReference type="OrthoDB" id="8557224at2"/>
<protein>
    <submittedName>
        <fullName evidence="9">Phosphonate ABC transporter, permease protein PhnE</fullName>
    </submittedName>
</protein>
<dbReference type="GO" id="GO:0015416">
    <property type="term" value="F:ABC-type phosphonate transporter activity"/>
    <property type="evidence" value="ECO:0007669"/>
    <property type="project" value="InterPro"/>
</dbReference>
<evidence type="ECO:0000256" key="6">
    <source>
        <dbReference type="ARBA" id="ARBA00023136"/>
    </source>
</evidence>
<feature type="domain" description="ABC transmembrane type-1" evidence="8">
    <location>
        <begin position="88"/>
        <end position="271"/>
    </location>
</feature>
<dbReference type="AlphaFoldDB" id="A0A3A3FQD4"/>
<accession>A0A3A3FQD4</accession>
<evidence type="ECO:0000256" key="7">
    <source>
        <dbReference type="RuleBase" id="RU363032"/>
    </source>
</evidence>
<evidence type="ECO:0000256" key="3">
    <source>
        <dbReference type="ARBA" id="ARBA00022475"/>
    </source>
</evidence>
<comment type="caution">
    <text evidence="9">The sequence shown here is derived from an EMBL/GenBank/DDBJ whole genome shotgun (WGS) entry which is preliminary data.</text>
</comment>
<dbReference type="EMBL" id="QYUO01000002">
    <property type="protein sequence ID" value="RJF95909.1"/>
    <property type="molecule type" value="Genomic_DNA"/>
</dbReference>
<organism evidence="9 10">
    <name type="scientific">Noviherbaspirillum saxi</name>
    <dbReference type="NCBI Taxonomy" id="2320863"/>
    <lineage>
        <taxon>Bacteria</taxon>
        <taxon>Pseudomonadati</taxon>
        <taxon>Pseudomonadota</taxon>
        <taxon>Betaproteobacteria</taxon>
        <taxon>Burkholderiales</taxon>
        <taxon>Oxalobacteraceae</taxon>
        <taxon>Noviherbaspirillum</taxon>
    </lineage>
</organism>
<dbReference type="PANTHER" id="PTHR30043">
    <property type="entry name" value="PHOSPHONATES TRANSPORT SYSTEM PERMEASE PROTEIN"/>
    <property type="match status" value="1"/>
</dbReference>
<dbReference type="SUPFAM" id="SSF161098">
    <property type="entry name" value="MetI-like"/>
    <property type="match status" value="1"/>
</dbReference>
<dbReference type="Gene3D" id="1.10.3720.10">
    <property type="entry name" value="MetI-like"/>
    <property type="match status" value="1"/>
</dbReference>
<gene>
    <name evidence="9" type="primary">phnE</name>
    <name evidence="9" type="ORF">D3871_21365</name>
</gene>
<keyword evidence="5 7" id="KW-1133">Transmembrane helix</keyword>
<comment type="similarity">
    <text evidence="7">Belongs to the binding-protein-dependent transport system permease family.</text>
</comment>
<feature type="transmembrane region" description="Helical" evidence="7">
    <location>
        <begin position="31"/>
        <end position="48"/>
    </location>
</feature>
<feature type="transmembrane region" description="Helical" evidence="7">
    <location>
        <begin position="253"/>
        <end position="271"/>
    </location>
</feature>
<evidence type="ECO:0000256" key="4">
    <source>
        <dbReference type="ARBA" id="ARBA00022692"/>
    </source>
</evidence>
<dbReference type="CDD" id="cd06261">
    <property type="entry name" value="TM_PBP2"/>
    <property type="match status" value="1"/>
</dbReference>
<dbReference type="GO" id="GO:0005886">
    <property type="term" value="C:plasma membrane"/>
    <property type="evidence" value="ECO:0007669"/>
    <property type="project" value="UniProtKB-SubCell"/>
</dbReference>
<dbReference type="PROSITE" id="PS50928">
    <property type="entry name" value="ABC_TM1"/>
    <property type="match status" value="1"/>
</dbReference>
<dbReference type="NCBIfam" id="TIGR01097">
    <property type="entry name" value="PhnE"/>
    <property type="match status" value="1"/>
</dbReference>
<name>A0A3A3FQD4_9BURK</name>
<dbReference type="RefSeq" id="WP_119771056.1">
    <property type="nucleotide sequence ID" value="NZ_QYUO01000002.1"/>
</dbReference>
<dbReference type="Pfam" id="PF00528">
    <property type="entry name" value="BPD_transp_1"/>
    <property type="match status" value="1"/>
</dbReference>
<evidence type="ECO:0000259" key="8">
    <source>
        <dbReference type="PROSITE" id="PS50928"/>
    </source>
</evidence>
<evidence type="ECO:0000313" key="9">
    <source>
        <dbReference type="EMBL" id="RJF95909.1"/>
    </source>
</evidence>
<dbReference type="InterPro" id="IPR035906">
    <property type="entry name" value="MetI-like_sf"/>
</dbReference>
<evidence type="ECO:0000313" key="10">
    <source>
        <dbReference type="Proteomes" id="UP000265955"/>
    </source>
</evidence>
<keyword evidence="2 7" id="KW-0813">Transport</keyword>
<evidence type="ECO:0000256" key="1">
    <source>
        <dbReference type="ARBA" id="ARBA00004651"/>
    </source>
</evidence>
<evidence type="ECO:0000256" key="5">
    <source>
        <dbReference type="ARBA" id="ARBA00022989"/>
    </source>
</evidence>
<proteinExistence type="inferred from homology"/>
<evidence type="ECO:0000256" key="2">
    <source>
        <dbReference type="ARBA" id="ARBA00022448"/>
    </source>
</evidence>
<keyword evidence="4 7" id="KW-0812">Transmembrane</keyword>